<keyword evidence="4" id="KW-1185">Reference proteome</keyword>
<organism evidence="3 4">
    <name type="scientific">Nocardiopsis eucommiae</name>
    <dbReference type="NCBI Taxonomy" id="2831970"/>
    <lineage>
        <taxon>Bacteria</taxon>
        <taxon>Bacillati</taxon>
        <taxon>Actinomycetota</taxon>
        <taxon>Actinomycetes</taxon>
        <taxon>Streptosporangiales</taxon>
        <taxon>Nocardiopsidaceae</taxon>
        <taxon>Nocardiopsis</taxon>
    </lineage>
</organism>
<dbReference type="Pfam" id="PF02624">
    <property type="entry name" value="YcaO"/>
    <property type="match status" value="1"/>
</dbReference>
<dbReference type="EMBL" id="CP074402">
    <property type="protein sequence ID" value="QVJ00754.1"/>
    <property type="molecule type" value="Genomic_DNA"/>
</dbReference>
<dbReference type="PANTHER" id="PTHR37809:SF1">
    <property type="entry name" value="RIBOSOMAL PROTEIN S12 METHYLTHIOTRANSFERASE ACCESSORY FACTOR YCAO"/>
    <property type="match status" value="1"/>
</dbReference>
<dbReference type="PROSITE" id="PS51664">
    <property type="entry name" value="YCAO"/>
    <property type="match status" value="1"/>
</dbReference>
<evidence type="ECO:0000313" key="3">
    <source>
        <dbReference type="EMBL" id="QVJ00754.1"/>
    </source>
</evidence>
<dbReference type="AlphaFoldDB" id="A0A975QJU5"/>
<feature type="region of interest" description="Disordered" evidence="1">
    <location>
        <begin position="327"/>
        <end position="347"/>
    </location>
</feature>
<name>A0A975QJU5_9ACTN</name>
<dbReference type="Gene3D" id="3.30.1330.230">
    <property type="match status" value="1"/>
</dbReference>
<sequence>MTTTSTPAHGTHQAGERTFSLDRALELAEQTLAQAGLHARLRDLGGAWRCRLHRSDDTLAPAGVGAGKGESEQARVGALFEALEHHHSDAHAITAEQLVLRSSEELASEELATDPALRPLALAPPAPLACRTHTALDGSGAGMDVPVYLHTPSYLSANPDPRRALGDTFDYSTVARYSTNNGTAIGATDTEAFVHALAETVERDALSMLLASTFLDPHPEPLSVVDPTSLPEGLRQLHTRAQARSGTPVWLLDMTTDLGIPAFHAYAPARHGHPMAGYGASLCAAHAARRALEEFVQVLAIFENEEHPPTDFTALSRHPALLRAGRADFTPTSAPRGCSPSPPPTRP</sequence>
<evidence type="ECO:0000313" key="4">
    <source>
        <dbReference type="Proteomes" id="UP000682416"/>
    </source>
</evidence>
<dbReference type="KEGG" id="nec:KGD82_19870"/>
<accession>A0A975QJU5</accession>
<reference evidence="3" key="1">
    <citation type="submission" date="2021-05" db="EMBL/GenBank/DDBJ databases">
        <authorList>
            <person name="Kaiqin L."/>
            <person name="Jian G."/>
        </authorList>
    </citation>
    <scope>NUCLEOTIDE SEQUENCE</scope>
    <source>
        <strain evidence="3">HDS5</strain>
    </source>
</reference>
<dbReference type="Proteomes" id="UP000682416">
    <property type="component" value="Chromosome"/>
</dbReference>
<evidence type="ECO:0000259" key="2">
    <source>
        <dbReference type="PROSITE" id="PS51664"/>
    </source>
</evidence>
<evidence type="ECO:0000256" key="1">
    <source>
        <dbReference type="SAM" id="MobiDB-lite"/>
    </source>
</evidence>
<proteinExistence type="predicted"/>
<feature type="domain" description="YcaO" evidence="2">
    <location>
        <begin position="65"/>
        <end position="347"/>
    </location>
</feature>
<gene>
    <name evidence="3" type="ORF">KGD82_19870</name>
</gene>
<dbReference type="PANTHER" id="PTHR37809">
    <property type="entry name" value="RIBOSOMAL PROTEIN S12 METHYLTHIOTRANSFERASE ACCESSORY FACTOR YCAO"/>
    <property type="match status" value="1"/>
</dbReference>
<dbReference type="InterPro" id="IPR003776">
    <property type="entry name" value="YcaO-like_dom"/>
</dbReference>
<protein>
    <submittedName>
        <fullName evidence="3">YcaO-like family protein</fullName>
    </submittedName>
</protein>